<evidence type="ECO:0000259" key="2">
    <source>
        <dbReference type="PROSITE" id="PS51154"/>
    </source>
</evidence>
<dbReference type="STRING" id="1391627.SAMN05216464_105309"/>
<dbReference type="SUPFAM" id="SSF52949">
    <property type="entry name" value="Macro domain-like"/>
    <property type="match status" value="1"/>
</dbReference>
<keyword evidence="4" id="KW-1185">Reference proteome</keyword>
<protein>
    <submittedName>
        <fullName evidence="3">O-acetyl-ADP-ribose deacetylase (Regulator of RNase III), contains Macro domain</fullName>
    </submittedName>
</protein>
<dbReference type="Proteomes" id="UP000199072">
    <property type="component" value="Unassembled WGS sequence"/>
</dbReference>
<organism evidence="3 4">
    <name type="scientific">Mucilaginibacter pineti</name>
    <dbReference type="NCBI Taxonomy" id="1391627"/>
    <lineage>
        <taxon>Bacteria</taxon>
        <taxon>Pseudomonadati</taxon>
        <taxon>Bacteroidota</taxon>
        <taxon>Sphingobacteriia</taxon>
        <taxon>Sphingobacteriales</taxon>
        <taxon>Sphingobacteriaceae</taxon>
        <taxon>Mucilaginibacter</taxon>
    </lineage>
</organism>
<dbReference type="SMART" id="SM00506">
    <property type="entry name" value="A1pp"/>
    <property type="match status" value="1"/>
</dbReference>
<dbReference type="PROSITE" id="PS51154">
    <property type="entry name" value="MACRO"/>
    <property type="match status" value="1"/>
</dbReference>
<dbReference type="EMBL" id="FNAI01000005">
    <property type="protein sequence ID" value="SDE34999.1"/>
    <property type="molecule type" value="Genomic_DNA"/>
</dbReference>
<dbReference type="Pfam" id="PF01661">
    <property type="entry name" value="Macro"/>
    <property type="match status" value="1"/>
</dbReference>
<gene>
    <name evidence="3" type="ORF">SAMN05216464_105309</name>
</gene>
<dbReference type="PANTHER" id="PTHR12521">
    <property type="entry name" value="PROTEIN C6ORF130"/>
    <property type="match status" value="1"/>
</dbReference>
<evidence type="ECO:0000256" key="1">
    <source>
        <dbReference type="ARBA" id="ARBA00035885"/>
    </source>
</evidence>
<dbReference type="PANTHER" id="PTHR12521:SF0">
    <property type="entry name" value="ADP-RIBOSE GLYCOHYDROLASE OARD1"/>
    <property type="match status" value="1"/>
</dbReference>
<dbReference type="CDD" id="cd02901">
    <property type="entry name" value="Macro_Poa1p-like"/>
    <property type="match status" value="1"/>
</dbReference>
<feature type="domain" description="Macro" evidence="2">
    <location>
        <begin position="1"/>
        <end position="151"/>
    </location>
</feature>
<dbReference type="Gene3D" id="3.40.220.10">
    <property type="entry name" value="Leucine Aminopeptidase, subunit E, domain 1"/>
    <property type="match status" value="1"/>
</dbReference>
<evidence type="ECO:0000313" key="3">
    <source>
        <dbReference type="EMBL" id="SDE34999.1"/>
    </source>
</evidence>
<proteinExistence type="predicted"/>
<dbReference type="InterPro" id="IPR043472">
    <property type="entry name" value="Macro_dom-like"/>
</dbReference>
<accession>A0A1G7C6R8</accession>
<comment type="catalytic activity">
    <reaction evidence="1">
        <text>an N-(ADP-alpha-D-ribosyl)-thymidine in DNA + H2O = a thymidine in DNA + ADP-D-ribose</text>
        <dbReference type="Rhea" id="RHEA:71655"/>
        <dbReference type="Rhea" id="RHEA-COMP:13556"/>
        <dbReference type="Rhea" id="RHEA-COMP:18051"/>
        <dbReference type="ChEBI" id="CHEBI:15377"/>
        <dbReference type="ChEBI" id="CHEBI:57967"/>
        <dbReference type="ChEBI" id="CHEBI:137386"/>
        <dbReference type="ChEBI" id="CHEBI:191199"/>
    </reaction>
    <physiologicalReaction direction="left-to-right" evidence="1">
        <dbReference type="Rhea" id="RHEA:71656"/>
    </physiologicalReaction>
</comment>
<dbReference type="InterPro" id="IPR002589">
    <property type="entry name" value="Macro_dom"/>
</dbReference>
<dbReference type="GO" id="GO:0140291">
    <property type="term" value="P:peptidyl-glutamate ADP-deribosylation"/>
    <property type="evidence" value="ECO:0007669"/>
    <property type="project" value="TreeGrafter"/>
</dbReference>
<evidence type="ECO:0000313" key="4">
    <source>
        <dbReference type="Proteomes" id="UP000199072"/>
    </source>
</evidence>
<sequence length="151" mass="16632">MMITYVKGNLLEDKAEALVNTVNTVGVMGKGIALAFKQAFPHNFRVYADACKTGTFGIGKILPVRDTNLLYGDKLIVNLPTKAHWRQPSEYEFVEAGLIALVDYLKANAVGSLALPALGCGNGGLRWDVVKPMIERYLEQFDIDIVVYEPL</sequence>
<dbReference type="OrthoDB" id="9780211at2"/>
<dbReference type="RefSeq" id="WP_091149872.1">
    <property type="nucleotide sequence ID" value="NZ_FNAI01000005.1"/>
</dbReference>
<name>A0A1G7C6R8_9SPHI</name>
<dbReference type="InterPro" id="IPR050892">
    <property type="entry name" value="ADP-ribose_metab_enzymes"/>
</dbReference>
<reference evidence="3 4" key="1">
    <citation type="submission" date="2016-10" db="EMBL/GenBank/DDBJ databases">
        <authorList>
            <person name="de Groot N.N."/>
        </authorList>
    </citation>
    <scope>NUCLEOTIDE SEQUENCE [LARGE SCALE GENOMIC DNA]</scope>
    <source>
        <strain evidence="3 4">47C3B</strain>
    </source>
</reference>
<dbReference type="AlphaFoldDB" id="A0A1G7C6R8"/>